<evidence type="ECO:0000259" key="1">
    <source>
        <dbReference type="Pfam" id="PF17980"/>
    </source>
</evidence>
<dbReference type="GO" id="GO:0003677">
    <property type="term" value="F:DNA binding"/>
    <property type="evidence" value="ECO:0007669"/>
    <property type="project" value="TreeGrafter"/>
</dbReference>
<proteinExistence type="predicted"/>
<protein>
    <recommendedName>
        <fullName evidence="1">DNMT3 cysteine rich ADD domain-containing protein</fullName>
    </recommendedName>
</protein>
<dbReference type="PANTHER" id="PTHR23068:SF9">
    <property type="entry name" value="DNA (CYTOSINE-5)-METHYLTRANSFERASE 3B"/>
    <property type="match status" value="1"/>
</dbReference>
<dbReference type="Proteomes" id="UP000824540">
    <property type="component" value="Unassembled WGS sequence"/>
</dbReference>
<dbReference type="PANTHER" id="PTHR23068">
    <property type="entry name" value="DNA CYTOSINE-5- -METHYLTRANSFERASE 3-RELATED"/>
    <property type="match status" value="1"/>
</dbReference>
<feature type="non-terminal residue" evidence="2">
    <location>
        <position position="1"/>
    </location>
</feature>
<reference evidence="2" key="1">
    <citation type="thesis" date="2021" institute="BYU ScholarsArchive" country="Provo, UT, USA">
        <title>Applications of and Algorithms for Genome Assembly and Genomic Analyses with an Emphasis on Marine Teleosts.</title>
        <authorList>
            <person name="Pickett B.D."/>
        </authorList>
    </citation>
    <scope>NUCLEOTIDE SEQUENCE</scope>
    <source>
        <strain evidence="2">HI-2016</strain>
    </source>
</reference>
<organism evidence="2 3">
    <name type="scientific">Albula glossodonta</name>
    <name type="common">roundjaw bonefish</name>
    <dbReference type="NCBI Taxonomy" id="121402"/>
    <lineage>
        <taxon>Eukaryota</taxon>
        <taxon>Metazoa</taxon>
        <taxon>Chordata</taxon>
        <taxon>Craniata</taxon>
        <taxon>Vertebrata</taxon>
        <taxon>Euteleostomi</taxon>
        <taxon>Actinopterygii</taxon>
        <taxon>Neopterygii</taxon>
        <taxon>Teleostei</taxon>
        <taxon>Albuliformes</taxon>
        <taxon>Albulidae</taxon>
        <taxon>Albula</taxon>
    </lineage>
</organism>
<dbReference type="GO" id="GO:0051718">
    <property type="term" value="F:DNA (cytosine-5-)-methyltransferase activity, acting on CpG substrates"/>
    <property type="evidence" value="ECO:0007669"/>
    <property type="project" value="TreeGrafter"/>
</dbReference>
<feature type="domain" description="DNMT3 cysteine rich ADD" evidence="1">
    <location>
        <begin position="1"/>
        <end position="27"/>
    </location>
</feature>
<dbReference type="AlphaFoldDB" id="A0A8T2N6C2"/>
<dbReference type="Pfam" id="PF17980">
    <property type="entry name" value="ADD_DNMT3"/>
    <property type="match status" value="1"/>
</dbReference>
<gene>
    <name evidence="2" type="ORF">JZ751_012952</name>
</gene>
<name>A0A8T2N6C2_9TELE</name>
<accession>A0A8T2N6C2</accession>
<dbReference type="InterPro" id="IPR040552">
    <property type="entry name" value="DNMT3_ADD_GATA1-like"/>
</dbReference>
<dbReference type="InterPro" id="IPR050390">
    <property type="entry name" value="C5-Methyltransferase"/>
</dbReference>
<dbReference type="GO" id="GO:0005634">
    <property type="term" value="C:nucleus"/>
    <property type="evidence" value="ECO:0007669"/>
    <property type="project" value="TreeGrafter"/>
</dbReference>
<sequence length="116" mass="12688">FCLSCGRSPVETFHPLFEGGLCQACKRWIPGAATCASPQSATASWPAAMTGPTNCRRYLVLKDLGFRVGMYMASEVCDDSISVGVVRHEGKIQYVHDVRNITRKDVSARQPLTPDP</sequence>
<dbReference type="EMBL" id="JAFBMS010000209">
    <property type="protein sequence ID" value="KAG9333232.1"/>
    <property type="molecule type" value="Genomic_DNA"/>
</dbReference>
<evidence type="ECO:0000313" key="3">
    <source>
        <dbReference type="Proteomes" id="UP000824540"/>
    </source>
</evidence>
<comment type="caution">
    <text evidence="2">The sequence shown here is derived from an EMBL/GenBank/DDBJ whole genome shotgun (WGS) entry which is preliminary data.</text>
</comment>
<keyword evidence="3" id="KW-1185">Reference proteome</keyword>
<dbReference type="GO" id="GO:0000122">
    <property type="term" value="P:negative regulation of transcription by RNA polymerase II"/>
    <property type="evidence" value="ECO:0007669"/>
    <property type="project" value="TreeGrafter"/>
</dbReference>
<evidence type="ECO:0000313" key="2">
    <source>
        <dbReference type="EMBL" id="KAG9333232.1"/>
    </source>
</evidence>
<dbReference type="OrthoDB" id="641149at2759"/>